<evidence type="ECO:0000313" key="3">
    <source>
        <dbReference type="EMBL" id="KAH7308432.1"/>
    </source>
</evidence>
<dbReference type="EMBL" id="JAGPNK010000015">
    <property type="protein sequence ID" value="KAH7308432.1"/>
    <property type="molecule type" value="Genomic_DNA"/>
</dbReference>
<dbReference type="AlphaFoldDB" id="A0A8K0SHL9"/>
<keyword evidence="2" id="KW-1133">Transmembrane helix</keyword>
<comment type="caution">
    <text evidence="3">The sequence shown here is derived from an EMBL/GenBank/DDBJ whole genome shotgun (WGS) entry which is preliminary data.</text>
</comment>
<dbReference type="Proteomes" id="UP000813444">
    <property type="component" value="Unassembled WGS sequence"/>
</dbReference>
<feature type="transmembrane region" description="Helical" evidence="2">
    <location>
        <begin position="215"/>
        <end position="232"/>
    </location>
</feature>
<evidence type="ECO:0000313" key="4">
    <source>
        <dbReference type="Proteomes" id="UP000813444"/>
    </source>
</evidence>
<feature type="region of interest" description="Disordered" evidence="1">
    <location>
        <begin position="133"/>
        <end position="168"/>
    </location>
</feature>
<keyword evidence="4" id="KW-1185">Reference proteome</keyword>
<accession>A0A8K0SHL9</accession>
<organism evidence="3 4">
    <name type="scientific">Stachybotrys elegans</name>
    <dbReference type="NCBI Taxonomy" id="80388"/>
    <lineage>
        <taxon>Eukaryota</taxon>
        <taxon>Fungi</taxon>
        <taxon>Dikarya</taxon>
        <taxon>Ascomycota</taxon>
        <taxon>Pezizomycotina</taxon>
        <taxon>Sordariomycetes</taxon>
        <taxon>Hypocreomycetidae</taxon>
        <taxon>Hypocreales</taxon>
        <taxon>Stachybotryaceae</taxon>
        <taxon>Stachybotrys</taxon>
    </lineage>
</organism>
<keyword evidence="2" id="KW-0472">Membrane</keyword>
<evidence type="ECO:0000256" key="2">
    <source>
        <dbReference type="SAM" id="Phobius"/>
    </source>
</evidence>
<reference evidence="3" key="1">
    <citation type="journal article" date="2021" name="Nat. Commun.">
        <title>Genetic determinants of endophytism in the Arabidopsis root mycobiome.</title>
        <authorList>
            <person name="Mesny F."/>
            <person name="Miyauchi S."/>
            <person name="Thiergart T."/>
            <person name="Pickel B."/>
            <person name="Atanasova L."/>
            <person name="Karlsson M."/>
            <person name="Huettel B."/>
            <person name="Barry K.W."/>
            <person name="Haridas S."/>
            <person name="Chen C."/>
            <person name="Bauer D."/>
            <person name="Andreopoulos W."/>
            <person name="Pangilinan J."/>
            <person name="LaButti K."/>
            <person name="Riley R."/>
            <person name="Lipzen A."/>
            <person name="Clum A."/>
            <person name="Drula E."/>
            <person name="Henrissat B."/>
            <person name="Kohler A."/>
            <person name="Grigoriev I.V."/>
            <person name="Martin F.M."/>
            <person name="Hacquard S."/>
        </authorList>
    </citation>
    <scope>NUCLEOTIDE SEQUENCE</scope>
    <source>
        <strain evidence="3">MPI-CAGE-CH-0235</strain>
    </source>
</reference>
<name>A0A8K0SHL9_9HYPO</name>
<evidence type="ECO:0000256" key="1">
    <source>
        <dbReference type="SAM" id="MobiDB-lite"/>
    </source>
</evidence>
<proteinExistence type="predicted"/>
<protein>
    <submittedName>
        <fullName evidence="3">Uncharacterized protein</fullName>
    </submittedName>
</protein>
<sequence length="463" mass="51210">MSAFFADTAANLGSIGVQPVLPSPPLPTIVAEWAALLPLVCHLASQRDDYITTGDVALMGRLSVGIFPKLGTLSGIARLLRRGTKFLDYASTKGDSSRTVWDVNWGSVFPCANGAAIAAISKSLRDRNTKAARRMPETLSSENDGIVPEQTARINDEKPSETTATKNTGLDVNVQDEDPIRRYQLLHVYQFHHTVRMSSIRQRVKHLSQYKYTQILRFIFSICIAMVLFLWGCYGTGVTVICVSVSELAVQQLTIRRPSGYLRNNENHDACMLVAPHENATEWHLYIGDRGIVDTLLNKPMFMVPEGKQAHFVADLLWVANLLQLAAMTFVAAQKGWDGVCLVALLGIHWLLTSPFFNSSLADRWLEREGIDAKVESYLFGGRTALIGSIQLFSQSPNTDWMDRIIVPHPRRTVWLRSLRGETGPSNLGAHDAGWVNFATESSFAAAEILMKTFGGRISSMTA</sequence>
<gene>
    <name evidence="3" type="ORF">B0I35DRAFT_441934</name>
</gene>
<keyword evidence="2" id="KW-0812">Transmembrane</keyword>
<dbReference type="OrthoDB" id="3527261at2759"/>